<evidence type="ECO:0000313" key="2">
    <source>
        <dbReference type="Proteomes" id="UP000887013"/>
    </source>
</evidence>
<name>A0A8X6QBA7_NEPPI</name>
<sequence length="43" mass="5035">MNARSRECECGKGANCTFEKDWIFRRKTCICPEGYREVNETCV</sequence>
<gene>
    <name evidence="1" type="ORF">NPIL_287731</name>
</gene>
<reference evidence="1" key="1">
    <citation type="submission" date="2020-08" db="EMBL/GenBank/DDBJ databases">
        <title>Multicomponent nature underlies the extraordinary mechanical properties of spider dragline silk.</title>
        <authorList>
            <person name="Kono N."/>
            <person name="Nakamura H."/>
            <person name="Mori M."/>
            <person name="Yoshida Y."/>
            <person name="Ohtoshi R."/>
            <person name="Malay A.D."/>
            <person name="Moran D.A.P."/>
            <person name="Tomita M."/>
            <person name="Numata K."/>
            <person name="Arakawa K."/>
        </authorList>
    </citation>
    <scope>NUCLEOTIDE SEQUENCE</scope>
</reference>
<evidence type="ECO:0008006" key="3">
    <source>
        <dbReference type="Google" id="ProtNLM"/>
    </source>
</evidence>
<dbReference type="EMBL" id="BMAW01030615">
    <property type="protein sequence ID" value="GFU17269.1"/>
    <property type="molecule type" value="Genomic_DNA"/>
</dbReference>
<keyword evidence="2" id="KW-1185">Reference proteome</keyword>
<accession>A0A8X6QBA7</accession>
<dbReference type="Proteomes" id="UP000887013">
    <property type="component" value="Unassembled WGS sequence"/>
</dbReference>
<dbReference type="AlphaFoldDB" id="A0A8X6QBA7"/>
<feature type="non-terminal residue" evidence="1">
    <location>
        <position position="1"/>
    </location>
</feature>
<protein>
    <recommendedName>
        <fullName evidence="3">EGF-like domain-containing protein</fullName>
    </recommendedName>
</protein>
<proteinExistence type="predicted"/>
<organism evidence="1 2">
    <name type="scientific">Nephila pilipes</name>
    <name type="common">Giant wood spider</name>
    <name type="synonym">Nephila maculata</name>
    <dbReference type="NCBI Taxonomy" id="299642"/>
    <lineage>
        <taxon>Eukaryota</taxon>
        <taxon>Metazoa</taxon>
        <taxon>Ecdysozoa</taxon>
        <taxon>Arthropoda</taxon>
        <taxon>Chelicerata</taxon>
        <taxon>Arachnida</taxon>
        <taxon>Araneae</taxon>
        <taxon>Araneomorphae</taxon>
        <taxon>Entelegynae</taxon>
        <taxon>Araneoidea</taxon>
        <taxon>Nephilidae</taxon>
        <taxon>Nephila</taxon>
    </lineage>
</organism>
<comment type="caution">
    <text evidence="1">The sequence shown here is derived from an EMBL/GenBank/DDBJ whole genome shotgun (WGS) entry which is preliminary data.</text>
</comment>
<evidence type="ECO:0000313" key="1">
    <source>
        <dbReference type="EMBL" id="GFU17269.1"/>
    </source>
</evidence>